<protein>
    <recommendedName>
        <fullName evidence="2">Recombinase domain-containing protein</fullName>
    </recommendedName>
</protein>
<gene>
    <name evidence="3" type="ORF">PHY01_12250</name>
</gene>
<feature type="domain" description="Recombinase" evidence="2">
    <location>
        <begin position="110"/>
        <end position="207"/>
    </location>
</feature>
<evidence type="ECO:0000256" key="1">
    <source>
        <dbReference type="SAM" id="MobiDB-lite"/>
    </source>
</evidence>
<dbReference type="GO" id="GO:0000150">
    <property type="term" value="F:DNA strand exchange activity"/>
    <property type="evidence" value="ECO:0007669"/>
    <property type="project" value="InterPro"/>
</dbReference>
<feature type="region of interest" description="Disordered" evidence="1">
    <location>
        <begin position="50"/>
        <end position="98"/>
    </location>
</feature>
<dbReference type="Pfam" id="PF07508">
    <property type="entry name" value="Recombinase"/>
    <property type="match status" value="1"/>
</dbReference>
<dbReference type="GO" id="GO:0003677">
    <property type="term" value="F:DNA binding"/>
    <property type="evidence" value="ECO:0007669"/>
    <property type="project" value="InterPro"/>
</dbReference>
<dbReference type="PANTHER" id="PTHR30461">
    <property type="entry name" value="DNA-INVERTASE FROM LAMBDOID PROPHAGE"/>
    <property type="match status" value="1"/>
</dbReference>
<proteinExistence type="predicted"/>
<dbReference type="Proteomes" id="UP000320338">
    <property type="component" value="Unassembled WGS sequence"/>
</dbReference>
<keyword evidence="4" id="KW-1185">Reference proteome</keyword>
<dbReference type="EMBL" id="BJNG01000012">
    <property type="protein sequence ID" value="GEC18942.1"/>
    <property type="molecule type" value="Genomic_DNA"/>
</dbReference>
<dbReference type="AlphaFoldDB" id="A0A4Y3WJ21"/>
<organism evidence="3 4">
    <name type="scientific">Pseudonocardia hydrocarbonoxydans</name>
    <dbReference type="NCBI Taxonomy" id="76726"/>
    <lineage>
        <taxon>Bacteria</taxon>
        <taxon>Bacillati</taxon>
        <taxon>Actinomycetota</taxon>
        <taxon>Actinomycetes</taxon>
        <taxon>Pseudonocardiales</taxon>
        <taxon>Pseudonocardiaceae</taxon>
        <taxon>Pseudonocardia</taxon>
    </lineage>
</organism>
<feature type="compositionally biased region" description="Low complexity" evidence="1">
    <location>
        <begin position="81"/>
        <end position="98"/>
    </location>
</feature>
<evidence type="ECO:0000313" key="4">
    <source>
        <dbReference type="Proteomes" id="UP000320338"/>
    </source>
</evidence>
<dbReference type="PANTHER" id="PTHR30461:SF23">
    <property type="entry name" value="DNA RECOMBINASE-RELATED"/>
    <property type="match status" value="1"/>
</dbReference>
<dbReference type="Gene3D" id="3.90.1750.20">
    <property type="entry name" value="Putative Large Serine Recombinase, Chain B, Domain 2"/>
    <property type="match status" value="1"/>
</dbReference>
<reference evidence="3 4" key="1">
    <citation type="submission" date="2019-06" db="EMBL/GenBank/DDBJ databases">
        <title>Whole genome shotgun sequence of Pseudonocardia hydrocarbonoxydans NBRC 14498.</title>
        <authorList>
            <person name="Hosoyama A."/>
            <person name="Uohara A."/>
            <person name="Ohji S."/>
            <person name="Ichikawa N."/>
        </authorList>
    </citation>
    <scope>NUCLEOTIDE SEQUENCE [LARGE SCALE GENOMIC DNA]</scope>
    <source>
        <strain evidence="3 4">NBRC 14498</strain>
    </source>
</reference>
<sequence>MWLPEAGGPVDLDDPMHQALVTVLGAQSQREVLRSRHRVLAAMRTQAREQGRYLGGRPPYGVRVPARGRRATPEPNTRRVGTAAAAPGPGSGDGAARPLDVRAAIGGLSRSVASIARELTKQGVPSPSDADPERNRHRTGGAWRLRTVAVILANPRYTGRQVWDRQHEVHGETIGSAPARGSVVSAATAHPALVSEADFLAAQQVRAARPTLDGETRRYLLSGLVQCAVCGRRLDSHWVHDRAGYRCRHGHSSACPPAPGQPKTVYVREGRLIHELADRLASDPGDAAGTVATLRRLRSLITHDGTKWIFTPA</sequence>
<name>A0A4Y3WJ21_9PSEU</name>
<dbReference type="InterPro" id="IPR038109">
    <property type="entry name" value="DNA_bind_recomb_sf"/>
</dbReference>
<comment type="caution">
    <text evidence="3">The sequence shown here is derived from an EMBL/GenBank/DDBJ whole genome shotgun (WGS) entry which is preliminary data.</text>
</comment>
<accession>A0A4Y3WJ21</accession>
<dbReference type="InterPro" id="IPR050639">
    <property type="entry name" value="SSR_resolvase"/>
</dbReference>
<evidence type="ECO:0000313" key="3">
    <source>
        <dbReference type="EMBL" id="GEC18942.1"/>
    </source>
</evidence>
<dbReference type="InterPro" id="IPR011109">
    <property type="entry name" value="DNA_bind_recombinase_dom"/>
</dbReference>
<evidence type="ECO:0000259" key="2">
    <source>
        <dbReference type="Pfam" id="PF07508"/>
    </source>
</evidence>